<keyword evidence="1" id="KW-0560">Oxidoreductase</keyword>
<feature type="domain" description="NADP-dependent oxidoreductase" evidence="2">
    <location>
        <begin position="100"/>
        <end position="142"/>
    </location>
</feature>
<name>A0A9P6IRF0_9FUNG</name>
<dbReference type="Pfam" id="PF00248">
    <property type="entry name" value="Aldo_ket_red"/>
    <property type="match status" value="2"/>
</dbReference>
<protein>
    <submittedName>
        <fullName evidence="3">Aflatoxin B1 aldehyde reductase member 2</fullName>
    </submittedName>
</protein>
<feature type="domain" description="NADP-dependent oxidoreductase" evidence="2">
    <location>
        <begin position="6"/>
        <end position="97"/>
    </location>
</feature>
<dbReference type="InterPro" id="IPR050523">
    <property type="entry name" value="AKR_Detox_Biosynth"/>
</dbReference>
<dbReference type="OrthoDB" id="2310150at2759"/>
<dbReference type="GO" id="GO:0016491">
    <property type="term" value="F:oxidoreductase activity"/>
    <property type="evidence" value="ECO:0007669"/>
    <property type="project" value="UniProtKB-KW"/>
</dbReference>
<dbReference type="InterPro" id="IPR036812">
    <property type="entry name" value="NAD(P)_OxRdtase_dom_sf"/>
</dbReference>
<sequence length="158" mass="17744">MFGARGHDELDTARLYCHGDTETLLGQLAVERFKIATKVWPTGPKAHGSEHLKKTFRESLEALKAKKVDIFYLHAPDYTTPFEETVQAVDELYREGLFDRYNAITRDVIRELFPCLKALNIAFYAYNPIAGGLLSGKYQFGSTNDGGRFDATTGFGKL</sequence>
<reference evidence="3" key="1">
    <citation type="journal article" date="2020" name="Fungal Divers.">
        <title>Resolving the Mortierellaceae phylogeny through synthesis of multi-gene phylogenetics and phylogenomics.</title>
        <authorList>
            <person name="Vandepol N."/>
            <person name="Liber J."/>
            <person name="Desiro A."/>
            <person name="Na H."/>
            <person name="Kennedy M."/>
            <person name="Barry K."/>
            <person name="Grigoriev I.V."/>
            <person name="Miller A.N."/>
            <person name="O'Donnell K."/>
            <person name="Stajich J.E."/>
            <person name="Bonito G."/>
        </authorList>
    </citation>
    <scope>NUCLEOTIDE SEQUENCE</scope>
    <source>
        <strain evidence="3">MES-2147</strain>
    </source>
</reference>
<keyword evidence="4" id="KW-1185">Reference proteome</keyword>
<accession>A0A9P6IRF0</accession>
<evidence type="ECO:0000259" key="2">
    <source>
        <dbReference type="Pfam" id="PF00248"/>
    </source>
</evidence>
<evidence type="ECO:0000313" key="3">
    <source>
        <dbReference type="EMBL" id="KAF9944752.1"/>
    </source>
</evidence>
<dbReference type="Proteomes" id="UP000749646">
    <property type="component" value="Unassembled WGS sequence"/>
</dbReference>
<dbReference type="AlphaFoldDB" id="A0A9P6IRF0"/>
<organism evidence="3 4">
    <name type="scientific">Modicella reniformis</name>
    <dbReference type="NCBI Taxonomy" id="1440133"/>
    <lineage>
        <taxon>Eukaryota</taxon>
        <taxon>Fungi</taxon>
        <taxon>Fungi incertae sedis</taxon>
        <taxon>Mucoromycota</taxon>
        <taxon>Mortierellomycotina</taxon>
        <taxon>Mortierellomycetes</taxon>
        <taxon>Mortierellales</taxon>
        <taxon>Mortierellaceae</taxon>
        <taxon>Modicella</taxon>
    </lineage>
</organism>
<dbReference type="InterPro" id="IPR023210">
    <property type="entry name" value="NADP_OxRdtase_dom"/>
</dbReference>
<dbReference type="PANTHER" id="PTHR43364:SF4">
    <property type="entry name" value="NAD(P)-LINKED OXIDOREDUCTASE SUPERFAMILY PROTEIN"/>
    <property type="match status" value="1"/>
</dbReference>
<dbReference type="SUPFAM" id="SSF51430">
    <property type="entry name" value="NAD(P)-linked oxidoreductase"/>
    <property type="match status" value="1"/>
</dbReference>
<dbReference type="Gene3D" id="3.20.20.100">
    <property type="entry name" value="NADP-dependent oxidoreductase domain"/>
    <property type="match status" value="2"/>
</dbReference>
<comment type="caution">
    <text evidence="3">The sequence shown here is derived from an EMBL/GenBank/DDBJ whole genome shotgun (WGS) entry which is preliminary data.</text>
</comment>
<dbReference type="PANTHER" id="PTHR43364">
    <property type="entry name" value="NADH-SPECIFIC METHYLGLYOXAL REDUCTASE-RELATED"/>
    <property type="match status" value="1"/>
</dbReference>
<evidence type="ECO:0000313" key="4">
    <source>
        <dbReference type="Proteomes" id="UP000749646"/>
    </source>
</evidence>
<proteinExistence type="predicted"/>
<dbReference type="EMBL" id="JAAAHW010008250">
    <property type="protein sequence ID" value="KAF9944752.1"/>
    <property type="molecule type" value="Genomic_DNA"/>
</dbReference>
<gene>
    <name evidence="3" type="primary">AKR7A2_1</name>
    <name evidence="3" type="ORF">BGZ65_011642</name>
</gene>
<evidence type="ECO:0000256" key="1">
    <source>
        <dbReference type="ARBA" id="ARBA00023002"/>
    </source>
</evidence>